<dbReference type="PANTHER" id="PTHR43464:SF19">
    <property type="entry name" value="UBIQUINONE BIOSYNTHESIS O-METHYLTRANSFERASE, MITOCHONDRIAL"/>
    <property type="match status" value="1"/>
</dbReference>
<feature type="region of interest" description="Disordered" evidence="4">
    <location>
        <begin position="1"/>
        <end position="22"/>
    </location>
</feature>
<organism evidence="6 7">
    <name type="scientific">Cohnella hashimotonis</name>
    <dbReference type="NCBI Taxonomy" id="2826895"/>
    <lineage>
        <taxon>Bacteria</taxon>
        <taxon>Bacillati</taxon>
        <taxon>Bacillota</taxon>
        <taxon>Bacilli</taxon>
        <taxon>Bacillales</taxon>
        <taxon>Paenibacillaceae</taxon>
        <taxon>Cohnella</taxon>
    </lineage>
</organism>
<evidence type="ECO:0000313" key="7">
    <source>
        <dbReference type="Proteomes" id="UP001161691"/>
    </source>
</evidence>
<evidence type="ECO:0000256" key="1">
    <source>
        <dbReference type="ARBA" id="ARBA00022603"/>
    </source>
</evidence>
<keyword evidence="3" id="KW-0949">S-adenosyl-L-methionine</keyword>
<dbReference type="EC" id="2.1.1.-" evidence="6"/>
<dbReference type="GO" id="GO:0032259">
    <property type="term" value="P:methylation"/>
    <property type="evidence" value="ECO:0007669"/>
    <property type="project" value="UniProtKB-KW"/>
</dbReference>
<accession>A0ABT6TLL9</accession>
<evidence type="ECO:0000256" key="2">
    <source>
        <dbReference type="ARBA" id="ARBA00022679"/>
    </source>
</evidence>
<keyword evidence="2 6" id="KW-0808">Transferase</keyword>
<sequence length="258" mass="27730">MHSKSDPDQVSPTTEVKPPEAMSRLGTEVLSLLQPAPGERILDLGCGNGDLTARIAAAGAIPTGIDLSAESVALARQRHPDLDLQAADASLYRSDTRYDAVFSHAALHWIGNAEATARTVSIALREGGRFVAEFAGSGNLASLTDAIGQVLSARGYEPEGRNPWYQPTIGEYASLLERAGFRVTFALHFDQPSPSKVPSGVRALLDSFAGYFFPDIPPAELASVYDEVEAAVKPRLFRDGQWIIDKSRLRIAAVKASR</sequence>
<keyword evidence="7" id="KW-1185">Reference proteome</keyword>
<dbReference type="SUPFAM" id="SSF53335">
    <property type="entry name" value="S-adenosyl-L-methionine-dependent methyltransferases"/>
    <property type="match status" value="1"/>
</dbReference>
<evidence type="ECO:0000256" key="3">
    <source>
        <dbReference type="ARBA" id="ARBA00022691"/>
    </source>
</evidence>
<feature type="domain" description="Methyltransferase" evidence="5">
    <location>
        <begin position="41"/>
        <end position="128"/>
    </location>
</feature>
<comment type="caution">
    <text evidence="6">The sequence shown here is derived from an EMBL/GenBank/DDBJ whole genome shotgun (WGS) entry which is preliminary data.</text>
</comment>
<proteinExistence type="predicted"/>
<evidence type="ECO:0000313" key="6">
    <source>
        <dbReference type="EMBL" id="MDI4647751.1"/>
    </source>
</evidence>
<evidence type="ECO:0000256" key="4">
    <source>
        <dbReference type="SAM" id="MobiDB-lite"/>
    </source>
</evidence>
<gene>
    <name evidence="6" type="ORF">KB449_22555</name>
</gene>
<dbReference type="GO" id="GO:0008168">
    <property type="term" value="F:methyltransferase activity"/>
    <property type="evidence" value="ECO:0007669"/>
    <property type="project" value="UniProtKB-KW"/>
</dbReference>
<reference evidence="6" key="1">
    <citation type="submission" date="2023-04" db="EMBL/GenBank/DDBJ databases">
        <title>Comparative genomic analysis of Cohnella hashimotonis sp. nov., isolated from the International Space Station.</title>
        <authorList>
            <person name="Venkateswaran K."/>
            <person name="Simpson A."/>
        </authorList>
    </citation>
    <scope>NUCLEOTIDE SEQUENCE</scope>
    <source>
        <strain evidence="6">F6_2S_P_1</strain>
    </source>
</reference>
<dbReference type="InterPro" id="IPR041698">
    <property type="entry name" value="Methyltransf_25"/>
</dbReference>
<dbReference type="Gene3D" id="3.40.50.150">
    <property type="entry name" value="Vaccinia Virus protein VP39"/>
    <property type="match status" value="1"/>
</dbReference>
<dbReference type="InterPro" id="IPR029063">
    <property type="entry name" value="SAM-dependent_MTases_sf"/>
</dbReference>
<name>A0ABT6TLL9_9BACL</name>
<evidence type="ECO:0000259" key="5">
    <source>
        <dbReference type="Pfam" id="PF13649"/>
    </source>
</evidence>
<keyword evidence="1 6" id="KW-0489">Methyltransferase</keyword>
<dbReference type="Proteomes" id="UP001161691">
    <property type="component" value="Unassembled WGS sequence"/>
</dbReference>
<dbReference type="EMBL" id="JAGRPV010000001">
    <property type="protein sequence ID" value="MDI4647751.1"/>
    <property type="molecule type" value="Genomic_DNA"/>
</dbReference>
<dbReference type="Pfam" id="PF13649">
    <property type="entry name" value="Methyltransf_25"/>
    <property type="match status" value="1"/>
</dbReference>
<dbReference type="PANTHER" id="PTHR43464">
    <property type="entry name" value="METHYLTRANSFERASE"/>
    <property type="match status" value="1"/>
</dbReference>
<dbReference type="CDD" id="cd02440">
    <property type="entry name" value="AdoMet_MTases"/>
    <property type="match status" value="1"/>
</dbReference>
<protein>
    <submittedName>
        <fullName evidence="6">Class I SAM-dependent methyltransferase</fullName>
        <ecNumber evidence="6">2.1.1.-</ecNumber>
    </submittedName>
</protein>